<evidence type="ECO:0000313" key="4">
    <source>
        <dbReference type="EMBL" id="SGZ57899.1"/>
    </source>
</evidence>
<evidence type="ECO:0000256" key="1">
    <source>
        <dbReference type="ARBA" id="ARBA00007473"/>
    </source>
</evidence>
<dbReference type="GO" id="GO:0000447">
    <property type="term" value="P:endonucleolytic cleavage in ITS1 to separate SSU-rRNA from 5.8S rRNA and LSU-rRNA from tricistronic rRNA transcript (SSU-rRNA, 5.8S rRNA, LSU-rRNA)"/>
    <property type="evidence" value="ECO:0007669"/>
    <property type="project" value="TreeGrafter"/>
</dbReference>
<comment type="similarity">
    <text evidence="1">Belongs to the KRI1 family.</text>
</comment>
<feature type="compositionally biased region" description="Basic and acidic residues" evidence="2">
    <location>
        <begin position="76"/>
        <end position="91"/>
    </location>
</feature>
<name>A0A1L0C324_9ASCO</name>
<dbReference type="GO" id="GO:0030686">
    <property type="term" value="C:90S preribosome"/>
    <property type="evidence" value="ECO:0007669"/>
    <property type="project" value="TreeGrafter"/>
</dbReference>
<dbReference type="PANTHER" id="PTHR14490:SF5">
    <property type="entry name" value="PROTEIN KRI1 HOMOLOG"/>
    <property type="match status" value="1"/>
</dbReference>
<feature type="region of interest" description="Disordered" evidence="2">
    <location>
        <begin position="267"/>
        <end position="305"/>
    </location>
</feature>
<reference evidence="4 5" key="1">
    <citation type="submission" date="2016-10" db="EMBL/GenBank/DDBJ databases">
        <authorList>
            <person name="de Groot N.N."/>
        </authorList>
    </citation>
    <scope>NUCLEOTIDE SEQUENCE [LARGE SCALE GENOMIC DNA]</scope>
    <source>
        <strain evidence="4 5">CBS 141442</strain>
    </source>
</reference>
<dbReference type="PANTHER" id="PTHR14490">
    <property type="entry name" value="ZINC FINGER, ZZ TYPE"/>
    <property type="match status" value="1"/>
</dbReference>
<feature type="compositionally biased region" description="Basic residues" evidence="2">
    <location>
        <begin position="269"/>
        <end position="281"/>
    </location>
</feature>
<feature type="compositionally biased region" description="Acidic residues" evidence="2">
    <location>
        <begin position="162"/>
        <end position="172"/>
    </location>
</feature>
<feature type="domain" description="Kri1-like C-terminal" evidence="3">
    <location>
        <begin position="435"/>
        <end position="529"/>
    </location>
</feature>
<dbReference type="AlphaFoldDB" id="A0A1L0C324"/>
<dbReference type="GO" id="GO:0005730">
    <property type="term" value="C:nucleolus"/>
    <property type="evidence" value="ECO:0007669"/>
    <property type="project" value="TreeGrafter"/>
</dbReference>
<dbReference type="Pfam" id="PF12936">
    <property type="entry name" value="Kri1_C"/>
    <property type="match status" value="1"/>
</dbReference>
<accession>A0A1L0C324</accession>
<gene>
    <name evidence="4" type="ORF">SAMEA4029010_CIC11G00000001055</name>
</gene>
<feature type="compositionally biased region" description="Basic residues" evidence="2">
    <location>
        <begin position="512"/>
        <end position="524"/>
    </location>
</feature>
<feature type="compositionally biased region" description="Basic and acidic residues" evidence="2">
    <location>
        <begin position="431"/>
        <end position="469"/>
    </location>
</feature>
<evidence type="ECO:0000256" key="2">
    <source>
        <dbReference type="SAM" id="MobiDB-lite"/>
    </source>
</evidence>
<proteinExistence type="inferred from homology"/>
<sequence length="559" mass="64839">MARKKSAAKKAREEAAKLESDKGAQETPKPIQEVVSPVENDPAESSDESSEEEDEYGELLTENVELLIKKVMETLKTDPKKLLDPESKFFQEDDSSSGKKSKDKPIYLKDYHRMNLLSGDYKNLEDENSNEYGTVDGEKPYVVTEREERNKLLDDIKSAFNGDEEDDDEDGDGFLKKKDNATTRTETEKSIPLPDPTKGADEFLSAFLDNQAWIPKKDDKVINLDQIDNDDEQAFDDAVEDLERAYNFRFEDPNSASIVSYARTQASLRRGKTNSRKRARDKKNAIKEQEKHETEQALKKKKTSKVNKVMDRLAKIKEAVGEDISDETIEKVFGDSLLNDDFDDADWDGKMAEIFNEQYYDAEMTKPEWDEDDEIMADYHKEKEDEEVVDEDAEIDENEDDEQLDAQAPPKKKSKKDQLKEKKSAKKEKKTLKEKAEKIVEANKTRLLDEVEEERGRNKQDDPNRFRYREVSPESFGLSTREIFLADDLELNKFISIKKFAPYKPKEAALKDKRKFTKKKHLQQWRREVFSNKEGPEKQKEEGDDEIWIPIEEESRSRK</sequence>
<dbReference type="OrthoDB" id="10252032at2759"/>
<feature type="compositionally biased region" description="Basic and acidic residues" evidence="2">
    <location>
        <begin position="173"/>
        <end position="189"/>
    </location>
</feature>
<keyword evidence="5" id="KW-1185">Reference proteome</keyword>
<dbReference type="Pfam" id="PF05178">
    <property type="entry name" value="Kri1"/>
    <property type="match status" value="1"/>
</dbReference>
<feature type="region of interest" description="Disordered" evidence="2">
    <location>
        <begin position="124"/>
        <end position="143"/>
    </location>
</feature>
<organism evidence="4 5">
    <name type="scientific">Sungouiella intermedia</name>
    <dbReference type="NCBI Taxonomy" id="45354"/>
    <lineage>
        <taxon>Eukaryota</taxon>
        <taxon>Fungi</taxon>
        <taxon>Dikarya</taxon>
        <taxon>Ascomycota</taxon>
        <taxon>Saccharomycotina</taxon>
        <taxon>Pichiomycetes</taxon>
        <taxon>Metschnikowiaceae</taxon>
        <taxon>Sungouiella</taxon>
    </lineage>
</organism>
<dbReference type="EMBL" id="LT635762">
    <property type="protein sequence ID" value="SGZ57899.1"/>
    <property type="molecule type" value="Genomic_DNA"/>
</dbReference>
<feature type="region of interest" description="Disordered" evidence="2">
    <location>
        <begin position="363"/>
        <end position="469"/>
    </location>
</feature>
<dbReference type="STRING" id="45354.A0A1L0C324"/>
<feature type="region of interest" description="Disordered" evidence="2">
    <location>
        <begin position="76"/>
        <end position="106"/>
    </location>
</feature>
<feature type="compositionally biased region" description="Acidic residues" evidence="2">
    <location>
        <begin position="41"/>
        <end position="57"/>
    </location>
</feature>
<feature type="compositionally biased region" description="Acidic residues" evidence="2">
    <location>
        <begin position="384"/>
        <end position="404"/>
    </location>
</feature>
<dbReference type="InterPro" id="IPR024626">
    <property type="entry name" value="Kri1-like_C"/>
</dbReference>
<dbReference type="InterPro" id="IPR018034">
    <property type="entry name" value="Kri1"/>
</dbReference>
<protein>
    <submittedName>
        <fullName evidence="4">CIC11C00000001055</fullName>
    </submittedName>
</protein>
<feature type="compositionally biased region" description="Basic and acidic residues" evidence="2">
    <location>
        <begin position="282"/>
        <end position="298"/>
    </location>
</feature>
<feature type="region of interest" description="Disordered" evidence="2">
    <location>
        <begin position="1"/>
        <end position="60"/>
    </location>
</feature>
<feature type="compositionally biased region" description="Basic and acidic residues" evidence="2">
    <location>
        <begin position="10"/>
        <end position="24"/>
    </location>
</feature>
<evidence type="ECO:0000313" key="5">
    <source>
        <dbReference type="Proteomes" id="UP000182334"/>
    </source>
</evidence>
<dbReference type="Proteomes" id="UP000182334">
    <property type="component" value="Chromosome VII"/>
</dbReference>
<evidence type="ECO:0000259" key="3">
    <source>
        <dbReference type="Pfam" id="PF12936"/>
    </source>
</evidence>
<feature type="region of interest" description="Disordered" evidence="2">
    <location>
        <begin position="512"/>
        <end position="559"/>
    </location>
</feature>
<feature type="region of interest" description="Disordered" evidence="2">
    <location>
        <begin position="154"/>
        <end position="198"/>
    </location>
</feature>
<feature type="compositionally biased region" description="Basic and acidic residues" evidence="2">
    <location>
        <begin position="525"/>
        <end position="541"/>
    </location>
</feature>